<dbReference type="InterPro" id="IPR039786">
    <property type="entry name" value="EFR3"/>
</dbReference>
<gene>
    <name evidence="3" type="ORF">BCV71DRAFT_227150</name>
</gene>
<dbReference type="AlphaFoldDB" id="A0A0A1MUF9"/>
<name>A0A0A1MUF9_RHIZD</name>
<evidence type="ECO:0000256" key="2">
    <source>
        <dbReference type="SAM" id="MobiDB-lite"/>
    </source>
</evidence>
<sequence length="799" mass="89388">MNLYAKHATLINNCYPEKEGENKPRASELSYLVFYASSRPVKLTKVGVFLEKKVEKDVSRGRKQNNHVTLDIIKSLIDSCHRDLNLFSKYVVKIIQMMLQTKDIELIDHACQVFVAFTEYHDGSTLGVDSDFTNDYEALLSKFAEFCSFESTNELLKLQIRYSGQRSLQAAVTSSALQVSNYKAQLDLILSPLIVTLSNTTNPADALAQSNENVDIRQSAISYETLNSHSIDILAAKTFALLFSKANGIALKQSLAPIFLYVNEKHAWWPSNFIVSMIKLVLHSLQPQYSYLLVSEVVQQLSNIKAENEECLKKRASLVSALGAILNANVPLVGISVLEVLSSLFTQLTLSLNDSGQKFLESKPSNEVDALHYSIHHGLVCSIGGLASQTYYVNQLNDITAFIVSKIRTNNSMPDIVDGLPIVEYRKAAIKCLQCVLISSIKKTEKDDTESENAFSYKHSINLDTFIPVVGLLLDDSAEIRTKLAYMFVNYFDATAETDIGLSPYPKHTLTHQGDISLVDTIYQTILDWVQLPTIEVQDILAINKLLAALTRRFGADATIRAVPLVFEIQSLVKQTVIKTTSRQRAVAALAVEWLLTVAKFYSIDSLYEYMQTLKTERIDNGEYSVIFLQDTKADTIDELELENKNIVDKFIDRKQVVDLLSKNGPLRDEEDTDGTELEAKLNADWDVNTTENHSSTFRIRTSRNLSDLKAKLVTPWSSNTEIAPNDQEKRKTIKVENLKEALIGQTLSEGTSLDSMSFDCLSKKSVDPFMDMSSLLQSISSGNSESKPSTLFNPPYKL</sequence>
<evidence type="ECO:0000313" key="4">
    <source>
        <dbReference type="Proteomes" id="UP000242381"/>
    </source>
</evidence>
<dbReference type="SUPFAM" id="SSF48371">
    <property type="entry name" value="ARM repeat"/>
    <property type="match status" value="1"/>
</dbReference>
<comment type="similarity">
    <text evidence="1">Belongs to the EFR3 family.</text>
</comment>
<dbReference type="OMA" id="RHSIFFC"/>
<dbReference type="Pfam" id="PF21072">
    <property type="entry name" value="EFR3"/>
    <property type="match status" value="1"/>
</dbReference>
<accession>A0A0A1MUF9</accession>
<proteinExistence type="inferred from homology"/>
<dbReference type="InterPro" id="IPR049150">
    <property type="entry name" value="EFR3_HEAT-like_rpt"/>
</dbReference>
<dbReference type="GO" id="GO:0072659">
    <property type="term" value="P:protein localization to plasma membrane"/>
    <property type="evidence" value="ECO:0007669"/>
    <property type="project" value="InterPro"/>
</dbReference>
<reference evidence="3 4" key="1">
    <citation type="journal article" date="2016" name="Proc. Natl. Acad. Sci. U.S.A.">
        <title>Lipid metabolic changes in an early divergent fungus govern the establishment of a mutualistic symbiosis with endobacteria.</title>
        <authorList>
            <person name="Lastovetsky O.A."/>
            <person name="Gaspar M.L."/>
            <person name="Mondo S.J."/>
            <person name="LaButti K.M."/>
            <person name="Sandor L."/>
            <person name="Grigoriev I.V."/>
            <person name="Henry S.A."/>
            <person name="Pawlowska T.E."/>
        </authorList>
    </citation>
    <scope>NUCLEOTIDE SEQUENCE [LARGE SCALE GENOMIC DNA]</scope>
    <source>
        <strain evidence="3 4">ATCC 11559</strain>
    </source>
</reference>
<evidence type="ECO:0000313" key="3">
    <source>
        <dbReference type="EMBL" id="ORE18069.1"/>
    </source>
</evidence>
<dbReference type="PANTHER" id="PTHR47766:SF1">
    <property type="entry name" value="PROTEIN EFR3"/>
    <property type="match status" value="1"/>
</dbReference>
<evidence type="ECO:0008006" key="5">
    <source>
        <dbReference type="Google" id="ProtNLM"/>
    </source>
</evidence>
<feature type="region of interest" description="Disordered" evidence="2">
    <location>
        <begin position="780"/>
        <end position="799"/>
    </location>
</feature>
<dbReference type="Proteomes" id="UP000242381">
    <property type="component" value="Unassembled WGS sequence"/>
</dbReference>
<protein>
    <recommendedName>
        <fullName evidence="5">ARM repeat-containing protein</fullName>
    </recommendedName>
</protein>
<dbReference type="EMBL" id="KV921339">
    <property type="protein sequence ID" value="ORE18069.1"/>
    <property type="molecule type" value="Genomic_DNA"/>
</dbReference>
<dbReference type="InterPro" id="IPR016024">
    <property type="entry name" value="ARM-type_fold"/>
</dbReference>
<dbReference type="VEuPathDB" id="FungiDB:BCV72DRAFT_254967"/>
<evidence type="ECO:0000256" key="1">
    <source>
        <dbReference type="ARBA" id="ARBA00010216"/>
    </source>
</evidence>
<organism evidence="3 4">
    <name type="scientific">Rhizopus microsporus</name>
    <dbReference type="NCBI Taxonomy" id="58291"/>
    <lineage>
        <taxon>Eukaryota</taxon>
        <taxon>Fungi</taxon>
        <taxon>Fungi incertae sedis</taxon>
        <taxon>Mucoromycota</taxon>
        <taxon>Mucoromycotina</taxon>
        <taxon>Mucoromycetes</taxon>
        <taxon>Mucorales</taxon>
        <taxon>Mucorineae</taxon>
        <taxon>Rhizopodaceae</taxon>
        <taxon>Rhizopus</taxon>
    </lineage>
</organism>
<dbReference type="PANTHER" id="PTHR47766">
    <property type="entry name" value="PROTEIN EFR3"/>
    <property type="match status" value="1"/>
</dbReference>